<evidence type="ECO:0000256" key="1">
    <source>
        <dbReference type="SAM" id="MobiDB-lite"/>
    </source>
</evidence>
<comment type="caution">
    <text evidence="2">The sequence shown here is derived from an EMBL/GenBank/DDBJ whole genome shotgun (WGS) entry which is preliminary data.</text>
</comment>
<keyword evidence="3" id="KW-1185">Reference proteome</keyword>
<evidence type="ECO:0000313" key="3">
    <source>
        <dbReference type="Proteomes" id="UP001548189"/>
    </source>
</evidence>
<dbReference type="RefSeq" id="WP_353896418.1">
    <property type="nucleotide sequence ID" value="NZ_JBEVCJ010000013.1"/>
</dbReference>
<reference evidence="2 3" key="1">
    <citation type="submission" date="2024-06" db="EMBL/GenBank/DDBJ databases">
        <authorList>
            <person name="Li F."/>
        </authorList>
    </citation>
    <scope>NUCLEOTIDE SEQUENCE [LARGE SCALE GENOMIC DNA]</scope>
    <source>
        <strain evidence="2 3">GXAS 311</strain>
    </source>
</reference>
<gene>
    <name evidence="2" type="ORF">ABVT43_11910</name>
</gene>
<protein>
    <submittedName>
        <fullName evidence="2">Uncharacterized protein</fullName>
    </submittedName>
</protein>
<proteinExistence type="predicted"/>
<dbReference type="EMBL" id="JBEVCJ010000013">
    <property type="protein sequence ID" value="MET1255834.1"/>
    <property type="molecule type" value="Genomic_DNA"/>
</dbReference>
<evidence type="ECO:0000313" key="2">
    <source>
        <dbReference type="EMBL" id="MET1255834.1"/>
    </source>
</evidence>
<name>A0ABV2BV62_9GAMM</name>
<dbReference type="Proteomes" id="UP001548189">
    <property type="component" value="Unassembled WGS sequence"/>
</dbReference>
<feature type="region of interest" description="Disordered" evidence="1">
    <location>
        <begin position="23"/>
        <end position="43"/>
    </location>
</feature>
<sequence length="105" mass="11391">MSQNSGVEFILTKESGNFVLRSGSQTRAPIQSGQRPILHTHPTDEFGVNSLTPSLADIDVLNAAWARNPTGPRPVSQILVGTEKPTVFRATGFEPTPKPNPNKRN</sequence>
<feature type="compositionally biased region" description="Polar residues" evidence="1">
    <location>
        <begin position="23"/>
        <end position="34"/>
    </location>
</feature>
<accession>A0ABV2BV62</accession>
<organism evidence="2 3">
    <name type="scientific">Aliikangiella maris</name>
    <dbReference type="NCBI Taxonomy" id="3162458"/>
    <lineage>
        <taxon>Bacteria</taxon>
        <taxon>Pseudomonadati</taxon>
        <taxon>Pseudomonadota</taxon>
        <taxon>Gammaproteobacteria</taxon>
        <taxon>Oceanospirillales</taxon>
        <taxon>Pleioneaceae</taxon>
        <taxon>Aliikangiella</taxon>
    </lineage>
</organism>